<dbReference type="FunFam" id="1.10.287.950:FF:000001">
    <property type="entry name" value="Methyl-accepting chemotaxis sensory transducer"/>
    <property type="match status" value="1"/>
</dbReference>
<feature type="transmembrane region" description="Helical" evidence="5">
    <location>
        <begin position="12"/>
        <end position="30"/>
    </location>
</feature>
<comment type="caution">
    <text evidence="8">The sequence shown here is derived from an EMBL/GenBank/DDBJ whole genome shotgun (WGS) entry which is preliminary data.</text>
</comment>
<dbReference type="Proteomes" id="UP000248259">
    <property type="component" value="Unassembled WGS sequence"/>
</dbReference>
<dbReference type="PROSITE" id="PS50111">
    <property type="entry name" value="CHEMOTAXIS_TRANSDUC_2"/>
    <property type="match status" value="1"/>
</dbReference>
<dbReference type="PRINTS" id="PR00260">
    <property type="entry name" value="CHEMTRNSDUCR"/>
</dbReference>
<evidence type="ECO:0008006" key="10">
    <source>
        <dbReference type="Google" id="ProtNLM"/>
    </source>
</evidence>
<evidence type="ECO:0000256" key="2">
    <source>
        <dbReference type="ARBA" id="ARBA00023224"/>
    </source>
</evidence>
<dbReference type="Pfam" id="PF00015">
    <property type="entry name" value="MCPsignal"/>
    <property type="match status" value="1"/>
</dbReference>
<organism evidence="8 9">
    <name type="scientific">Parazoarcus communis SWub3 = DSM 12120</name>
    <dbReference type="NCBI Taxonomy" id="1121029"/>
    <lineage>
        <taxon>Bacteria</taxon>
        <taxon>Pseudomonadati</taxon>
        <taxon>Pseudomonadota</taxon>
        <taxon>Betaproteobacteria</taxon>
        <taxon>Rhodocyclales</taxon>
        <taxon>Zoogloeaceae</taxon>
        <taxon>Parazoarcus</taxon>
    </lineage>
</organism>
<dbReference type="InterPro" id="IPR004089">
    <property type="entry name" value="MCPsignal_dom"/>
</dbReference>
<dbReference type="InterPro" id="IPR004090">
    <property type="entry name" value="Chemotax_Me-accpt_rcpt"/>
</dbReference>
<feature type="transmembrane region" description="Helical" evidence="5">
    <location>
        <begin position="322"/>
        <end position="343"/>
    </location>
</feature>
<dbReference type="EMBL" id="QKOE01000003">
    <property type="protein sequence ID" value="PZA17593.1"/>
    <property type="molecule type" value="Genomic_DNA"/>
</dbReference>
<dbReference type="CDD" id="cd18774">
    <property type="entry name" value="PDC2_HK_sensor"/>
    <property type="match status" value="1"/>
</dbReference>
<dbReference type="InterPro" id="IPR003660">
    <property type="entry name" value="HAMP_dom"/>
</dbReference>
<dbReference type="Pfam" id="PF17201">
    <property type="entry name" value="Cache_3-Cache_2"/>
    <property type="match status" value="1"/>
</dbReference>
<comment type="subcellular location">
    <subcellularLocation>
        <location evidence="1">Membrane</location>
    </subcellularLocation>
</comment>
<dbReference type="GO" id="GO:0006935">
    <property type="term" value="P:chemotaxis"/>
    <property type="evidence" value="ECO:0007669"/>
    <property type="project" value="InterPro"/>
</dbReference>
<evidence type="ECO:0000259" key="7">
    <source>
        <dbReference type="PROSITE" id="PS50885"/>
    </source>
</evidence>
<comment type="similarity">
    <text evidence="3">Belongs to the methyl-accepting chemotaxis (MCP) protein family.</text>
</comment>
<evidence type="ECO:0000256" key="1">
    <source>
        <dbReference type="ARBA" id="ARBA00004370"/>
    </source>
</evidence>
<dbReference type="PANTHER" id="PTHR32089">
    <property type="entry name" value="METHYL-ACCEPTING CHEMOTAXIS PROTEIN MCPB"/>
    <property type="match status" value="1"/>
</dbReference>
<dbReference type="SMART" id="SM00304">
    <property type="entry name" value="HAMP"/>
    <property type="match status" value="1"/>
</dbReference>
<proteinExistence type="inferred from homology"/>
<dbReference type="PANTHER" id="PTHR32089:SF112">
    <property type="entry name" value="LYSOZYME-LIKE PROTEIN-RELATED"/>
    <property type="match status" value="1"/>
</dbReference>
<dbReference type="GO" id="GO:0007165">
    <property type="term" value="P:signal transduction"/>
    <property type="evidence" value="ECO:0007669"/>
    <property type="project" value="UniProtKB-KW"/>
</dbReference>
<dbReference type="SMART" id="SM00283">
    <property type="entry name" value="MA"/>
    <property type="match status" value="1"/>
</dbReference>
<keyword evidence="5" id="KW-0472">Membrane</keyword>
<name>A0A323V0H5_9RHOO</name>
<reference evidence="8 9" key="1">
    <citation type="submission" date="2018-06" db="EMBL/GenBank/DDBJ databases">
        <title>Azoarcus communis strain SWub3 genome.</title>
        <authorList>
            <person name="Zorraquino Salvo V."/>
            <person name="Toubiana D."/>
            <person name="Blumwald E."/>
        </authorList>
    </citation>
    <scope>NUCLEOTIDE SEQUENCE [LARGE SCALE GENOMIC DNA]</scope>
    <source>
        <strain evidence="8 9">SWub3</strain>
    </source>
</reference>
<feature type="domain" description="HAMP" evidence="7">
    <location>
        <begin position="344"/>
        <end position="399"/>
    </location>
</feature>
<dbReference type="Gene3D" id="1.10.287.950">
    <property type="entry name" value="Methyl-accepting chemotaxis protein"/>
    <property type="match status" value="1"/>
</dbReference>
<dbReference type="InterPro" id="IPR029151">
    <property type="entry name" value="Sensor-like_sf"/>
</dbReference>
<dbReference type="AlphaFoldDB" id="A0A323V0H5"/>
<sequence length="676" mass="72588">MRFQDFSIGKQILLPAIATLLIVFALMIGLSSQMAEQSALTRAEIDLGNQAKVIIGALDSEYEGAKSRGQRQLHFLEQYVGGTPVMTGQLVPTGDIDLPEISVNGVALNGNVMLMQQFVNLTGEDPTVLVVHQGKVYRAATLLIGEGGLMLGKPLPDDAPATKAILRGELFQGLEVHDGRYSLNTVKPILDMSGQPAGALSVQINLDSEIERIRKLYGSVVVGETGYIVIARPTGNPDTIGEFIVHPRFAGKIMGDILQGDARESAIRNMAATDGVRRYPWPDGDTMRERLSVSAWSHSWNFQISASSWTDEFLAESQRLRWTLATISLVGLVLIALVIGWLVRNRLAPLGGVVDAVVALGNGDLRVQVRNASAHSHNELTRLGHALNTAVDQMRILVDEIGRAVDEVGGSAQRLDRGSTGLLDSASNQSQAASSMAASIEELSVSITHVADNSREATRMGEEALAGSHDGHQAVGRTTQEMESIATDIRHSADTVLALGEQSKQISSVVQVIREIAEQTNLLALNAAIEAARAGEQGRGFAVVADEVRKLAERTATSTREIAGTVSAIVNDTQGAANRMESVRDRVGNGVELARQASTALEVIDERSTRAVDVVRDIAASTQEQSAASQEIARAVERIAQMAEETTAIASRNAQDVTQLRDVASTLRDALNRFRR</sequence>
<dbReference type="RefSeq" id="WP_110523607.1">
    <property type="nucleotide sequence ID" value="NZ_QKOE01000003.1"/>
</dbReference>
<dbReference type="PROSITE" id="PS50885">
    <property type="entry name" value="HAMP"/>
    <property type="match status" value="1"/>
</dbReference>
<evidence type="ECO:0000256" key="5">
    <source>
        <dbReference type="SAM" id="Phobius"/>
    </source>
</evidence>
<keyword evidence="9" id="KW-1185">Reference proteome</keyword>
<keyword evidence="2 4" id="KW-0807">Transducer</keyword>
<dbReference type="GO" id="GO:0004888">
    <property type="term" value="F:transmembrane signaling receptor activity"/>
    <property type="evidence" value="ECO:0007669"/>
    <property type="project" value="InterPro"/>
</dbReference>
<protein>
    <recommendedName>
        <fullName evidence="10">Methyl-accepting chemotaxis protein</fullName>
    </recommendedName>
</protein>
<dbReference type="InterPro" id="IPR033462">
    <property type="entry name" value="Cache_3-Cache_2"/>
</dbReference>
<evidence type="ECO:0000259" key="6">
    <source>
        <dbReference type="PROSITE" id="PS50111"/>
    </source>
</evidence>
<gene>
    <name evidence="8" type="ORF">DNK49_07035</name>
</gene>
<dbReference type="CDD" id="cd11386">
    <property type="entry name" value="MCP_signal"/>
    <property type="match status" value="1"/>
</dbReference>
<feature type="domain" description="Methyl-accepting transducer" evidence="6">
    <location>
        <begin position="404"/>
        <end position="640"/>
    </location>
</feature>
<dbReference type="OrthoDB" id="9763018at2"/>
<dbReference type="SUPFAM" id="SSF103190">
    <property type="entry name" value="Sensory domain-like"/>
    <property type="match status" value="1"/>
</dbReference>
<evidence type="ECO:0000256" key="4">
    <source>
        <dbReference type="PROSITE-ProRule" id="PRU00284"/>
    </source>
</evidence>
<dbReference type="GO" id="GO:0016020">
    <property type="term" value="C:membrane"/>
    <property type="evidence" value="ECO:0007669"/>
    <property type="project" value="UniProtKB-SubCell"/>
</dbReference>
<evidence type="ECO:0000313" key="9">
    <source>
        <dbReference type="Proteomes" id="UP000248259"/>
    </source>
</evidence>
<accession>A0A323V0H5</accession>
<keyword evidence="5" id="KW-1133">Transmembrane helix</keyword>
<dbReference type="SUPFAM" id="SSF58104">
    <property type="entry name" value="Methyl-accepting chemotaxis protein (MCP) signaling domain"/>
    <property type="match status" value="1"/>
</dbReference>
<keyword evidence="5" id="KW-0812">Transmembrane</keyword>
<evidence type="ECO:0000256" key="3">
    <source>
        <dbReference type="ARBA" id="ARBA00029447"/>
    </source>
</evidence>
<evidence type="ECO:0000313" key="8">
    <source>
        <dbReference type="EMBL" id="PZA17593.1"/>
    </source>
</evidence>